<comment type="caution">
    <text evidence="1">The sequence shown here is derived from an EMBL/GenBank/DDBJ whole genome shotgun (WGS) entry which is preliminary data.</text>
</comment>
<accession>A0A645EED4</accession>
<organism evidence="1">
    <name type="scientific">bioreactor metagenome</name>
    <dbReference type="NCBI Taxonomy" id="1076179"/>
    <lineage>
        <taxon>unclassified sequences</taxon>
        <taxon>metagenomes</taxon>
        <taxon>ecological metagenomes</taxon>
    </lineage>
</organism>
<proteinExistence type="predicted"/>
<reference evidence="1" key="1">
    <citation type="submission" date="2019-08" db="EMBL/GenBank/DDBJ databases">
        <authorList>
            <person name="Kucharzyk K."/>
            <person name="Murdoch R.W."/>
            <person name="Higgins S."/>
            <person name="Loffler F."/>
        </authorList>
    </citation>
    <scope>NUCLEOTIDE SEQUENCE</scope>
</reference>
<gene>
    <name evidence="1" type="ORF">SDC9_147321</name>
</gene>
<dbReference type="EMBL" id="VSSQ01046168">
    <property type="protein sequence ID" value="MPN00127.1"/>
    <property type="molecule type" value="Genomic_DNA"/>
</dbReference>
<name>A0A645EED4_9ZZZZ</name>
<evidence type="ECO:0000313" key="1">
    <source>
        <dbReference type="EMBL" id="MPN00127.1"/>
    </source>
</evidence>
<protein>
    <submittedName>
        <fullName evidence="1">Uncharacterized protein</fullName>
    </submittedName>
</protein>
<dbReference type="AlphaFoldDB" id="A0A645EED4"/>
<sequence>MVILNPRTEMSRSSLSLVNMRMIKVGNSWENKKPKVMIKTLTMIVYLSALNDLSICFAP</sequence>